<dbReference type="AlphaFoldDB" id="A0A4R1Y5Y3"/>
<name>A0A4R1Y5Y3_ACICA</name>
<feature type="transmembrane region" description="Helical" evidence="1">
    <location>
        <begin position="47"/>
        <end position="64"/>
    </location>
</feature>
<feature type="transmembrane region" description="Helical" evidence="1">
    <location>
        <begin position="25"/>
        <end position="41"/>
    </location>
</feature>
<protein>
    <submittedName>
        <fullName evidence="2">Uncharacterized protein</fullName>
    </submittedName>
</protein>
<accession>A0A4R1Y5Y3</accession>
<evidence type="ECO:0000256" key="1">
    <source>
        <dbReference type="SAM" id="Phobius"/>
    </source>
</evidence>
<proteinExistence type="predicted"/>
<feature type="transmembrane region" description="Helical" evidence="1">
    <location>
        <begin position="102"/>
        <end position="120"/>
    </location>
</feature>
<reference evidence="2 3" key="1">
    <citation type="submission" date="2019-03" db="EMBL/GenBank/DDBJ databases">
        <title>Genomic analyses of the natural microbiome of Caenorhabditis elegans.</title>
        <authorList>
            <person name="Samuel B."/>
        </authorList>
    </citation>
    <scope>NUCLEOTIDE SEQUENCE [LARGE SCALE GENOMIC DNA]</scope>
    <source>
        <strain evidence="2 3">JUb89</strain>
    </source>
</reference>
<sequence length="128" mass="14484">MINPDQKKMFDVLALQRQQQKSVDRILKIVLPITALLISTICANWTLPSTVGTFVALVIAFYAVGIWRQNLYLWLGLVTLYCLIDIYLTFQGAIPIQAFGRQAGTMLTFTGILGIGRPYIDRWMMKSV</sequence>
<keyword evidence="1" id="KW-0812">Transmembrane</keyword>
<comment type="caution">
    <text evidence="2">The sequence shown here is derived from an EMBL/GenBank/DDBJ whole genome shotgun (WGS) entry which is preliminary data.</text>
</comment>
<keyword evidence="3" id="KW-1185">Reference proteome</keyword>
<dbReference type="EMBL" id="SLVJ01000001">
    <property type="protein sequence ID" value="TCM71142.1"/>
    <property type="molecule type" value="Genomic_DNA"/>
</dbReference>
<gene>
    <name evidence="2" type="ORF">EC844_101430</name>
</gene>
<evidence type="ECO:0000313" key="2">
    <source>
        <dbReference type="EMBL" id="TCM71142.1"/>
    </source>
</evidence>
<dbReference type="OrthoDB" id="6700897at2"/>
<dbReference type="Proteomes" id="UP000294963">
    <property type="component" value="Unassembled WGS sequence"/>
</dbReference>
<keyword evidence="1" id="KW-0472">Membrane</keyword>
<organism evidence="2 3">
    <name type="scientific">Acinetobacter calcoaceticus</name>
    <dbReference type="NCBI Taxonomy" id="471"/>
    <lineage>
        <taxon>Bacteria</taxon>
        <taxon>Pseudomonadati</taxon>
        <taxon>Pseudomonadota</taxon>
        <taxon>Gammaproteobacteria</taxon>
        <taxon>Moraxellales</taxon>
        <taxon>Moraxellaceae</taxon>
        <taxon>Acinetobacter</taxon>
        <taxon>Acinetobacter calcoaceticus/baumannii complex</taxon>
    </lineage>
</organism>
<feature type="transmembrane region" description="Helical" evidence="1">
    <location>
        <begin position="71"/>
        <end position="90"/>
    </location>
</feature>
<keyword evidence="1" id="KW-1133">Transmembrane helix</keyword>
<evidence type="ECO:0000313" key="3">
    <source>
        <dbReference type="Proteomes" id="UP000294963"/>
    </source>
</evidence>